<feature type="region of interest" description="Disordered" evidence="1">
    <location>
        <begin position="228"/>
        <end position="279"/>
    </location>
</feature>
<evidence type="ECO:0000256" key="1">
    <source>
        <dbReference type="SAM" id="MobiDB-lite"/>
    </source>
</evidence>
<sequence length="805" mass="88695">MQLLTRGHERLPSFFFQTLLFCLVVTALPPQNPKKRKWSPEAASRLELQTALVGNELPNSPAGAPPVSPVDGGFPSSPIGSAAGDEVGPNGSQDVPITSAGYPPGPKQPQDSIPSDIPGSSNNLPEWWDPDLPQNQLPPVSYQNIASAGDQSAFEMPRNPQSQNPFSLTHINPLLVDKRFYPSPVLTGTIVHGASSIVPPYWDLTNGGDPEMHFVPEVITSPPTLVHPQAAYAGHSGDPSYPQGGSPNRLDDFTRPPDPPASNDDSYSHEADGNSAASTSVFQAPNWEATSVVSPGQPQSGPDNYFPLQERGNSNSRGLPGSEVDPSATSPRLDPTTEQSRFSRPIPGPLSSTPVVEATASEPTRNPGNIKRIRLTGLERSYPLKPLDLTQFPRFQDVVNHVAKLFNEPATTFENFVYRLYTISLPSLDDRRSRPEVVDIPDLMVINAALQANGGTHGSAPSELAEGSKGHDNTDDLLSQNQFVHFAVKYAEKLQNALTPSFTVHQIDLRTKDMHRDVMAIWIYIQYLVAQGINFRPSFDQEYIDESPEKKLAISKSEVDGSDDTEFKPSHKGRRRTRLPDKKGINQFQNLVSLELAYRTYLEDIVFPIQPSGPSDLVSRIRMYAQEDPDPKTIELFDVLNPDHGRPEFERKAVNAAITSVRRLRSQQGLTNNSGSSYLQYRGDYGHPTFAFSKMKTPKDMLRDLRENRAEYVNQFELHRRLFLELVSGVPYVGINLPVKGIPHLSDAFQSPVWYDLRQQFRNDARNTGQTKNMGSSKPKGVKSGPSSGPSSSFRGAEFATHVSL</sequence>
<evidence type="ECO:0000313" key="3">
    <source>
        <dbReference type="EMBL" id="RKO97106.1"/>
    </source>
</evidence>
<dbReference type="EMBL" id="ML009410">
    <property type="protein sequence ID" value="RKO97106.1"/>
    <property type="molecule type" value="Genomic_DNA"/>
</dbReference>
<evidence type="ECO:0000313" key="4">
    <source>
        <dbReference type="Proteomes" id="UP000268535"/>
    </source>
</evidence>
<feature type="compositionally biased region" description="Polar residues" evidence="1">
    <location>
        <begin position="291"/>
        <end position="302"/>
    </location>
</feature>
<proteinExistence type="predicted"/>
<feature type="region of interest" description="Disordered" evidence="1">
    <location>
        <begin position="55"/>
        <end position="125"/>
    </location>
</feature>
<evidence type="ECO:0000256" key="2">
    <source>
        <dbReference type="SAM" id="SignalP"/>
    </source>
</evidence>
<feature type="compositionally biased region" description="Low complexity" evidence="1">
    <location>
        <begin position="775"/>
        <end position="793"/>
    </location>
</feature>
<feature type="signal peptide" evidence="2">
    <location>
        <begin position="1"/>
        <end position="27"/>
    </location>
</feature>
<organism evidence="3 4">
    <name type="scientific">Caulochytrium protostelioides</name>
    <dbReference type="NCBI Taxonomy" id="1555241"/>
    <lineage>
        <taxon>Eukaryota</taxon>
        <taxon>Fungi</taxon>
        <taxon>Fungi incertae sedis</taxon>
        <taxon>Chytridiomycota</taxon>
        <taxon>Chytridiomycota incertae sedis</taxon>
        <taxon>Chytridiomycetes</taxon>
        <taxon>Caulochytriales</taxon>
        <taxon>Caulochytriaceae</taxon>
        <taxon>Caulochytrium</taxon>
    </lineage>
</organism>
<dbReference type="AlphaFoldDB" id="A0A4P9X0E1"/>
<name>A0A4P9X0E1_9FUNG</name>
<reference evidence="4" key="1">
    <citation type="journal article" date="2018" name="Nat. Microbiol.">
        <title>Leveraging single-cell genomics to expand the fungal tree of life.</title>
        <authorList>
            <person name="Ahrendt S.R."/>
            <person name="Quandt C.A."/>
            <person name="Ciobanu D."/>
            <person name="Clum A."/>
            <person name="Salamov A."/>
            <person name="Andreopoulos B."/>
            <person name="Cheng J.F."/>
            <person name="Woyke T."/>
            <person name="Pelin A."/>
            <person name="Henrissat B."/>
            <person name="Reynolds N.K."/>
            <person name="Benny G.L."/>
            <person name="Smith M.E."/>
            <person name="James T.Y."/>
            <person name="Grigoriev I.V."/>
        </authorList>
    </citation>
    <scope>NUCLEOTIDE SEQUENCE [LARGE SCALE GENOMIC DNA]</scope>
    <source>
        <strain evidence="4">ATCC 52028</strain>
    </source>
</reference>
<feature type="region of interest" description="Disordered" evidence="1">
    <location>
        <begin position="554"/>
        <end position="581"/>
    </location>
</feature>
<feature type="compositionally biased region" description="Polar residues" evidence="1">
    <location>
        <begin position="109"/>
        <end position="124"/>
    </location>
</feature>
<protein>
    <submittedName>
        <fullName evidence="3">Uncharacterized protein</fullName>
    </submittedName>
</protein>
<keyword evidence="2" id="KW-0732">Signal</keyword>
<feature type="region of interest" description="Disordered" evidence="1">
    <location>
        <begin position="291"/>
        <end position="368"/>
    </location>
</feature>
<feature type="region of interest" description="Disordered" evidence="1">
    <location>
        <begin position="766"/>
        <end position="805"/>
    </location>
</feature>
<gene>
    <name evidence="3" type="ORF">CAUPRSCDRAFT_11203</name>
</gene>
<accession>A0A4P9X0E1</accession>
<dbReference type="Proteomes" id="UP000268535">
    <property type="component" value="Unassembled WGS sequence"/>
</dbReference>
<feature type="chain" id="PRO_5020528744" evidence="2">
    <location>
        <begin position="28"/>
        <end position="805"/>
    </location>
</feature>